<reference evidence="2" key="1">
    <citation type="submission" date="2023-04" db="EMBL/GenBank/DDBJ databases">
        <title>Sphingomonas sp. MAHUQ-71 isolated from rice field.</title>
        <authorList>
            <person name="Huq M.A."/>
        </authorList>
    </citation>
    <scope>NUCLEOTIDE SEQUENCE</scope>
    <source>
        <strain evidence="2">MAHUQ-71</strain>
    </source>
</reference>
<feature type="signal peptide" evidence="1">
    <location>
        <begin position="1"/>
        <end position="30"/>
    </location>
</feature>
<keyword evidence="3" id="KW-1185">Reference proteome</keyword>
<name>A0ABT6MZ04_9SPHN</name>
<evidence type="ECO:0008006" key="4">
    <source>
        <dbReference type="Google" id="ProtNLM"/>
    </source>
</evidence>
<accession>A0ABT6MZ04</accession>
<evidence type="ECO:0000313" key="2">
    <source>
        <dbReference type="EMBL" id="MDH7638295.1"/>
    </source>
</evidence>
<sequence length="87" mass="8696">MTPSKSAVSFAAAAAIIALSGAVVTAPAFAKDAKQVHCYGVNACKGQSDCKSGNHDCKGMNDCKGQGFKAETAQQCTADGGSLTAPK</sequence>
<proteinExistence type="predicted"/>
<organism evidence="2 3">
    <name type="scientific">Sphingomonas oryzagri</name>
    <dbReference type="NCBI Taxonomy" id="3042314"/>
    <lineage>
        <taxon>Bacteria</taxon>
        <taxon>Pseudomonadati</taxon>
        <taxon>Pseudomonadota</taxon>
        <taxon>Alphaproteobacteria</taxon>
        <taxon>Sphingomonadales</taxon>
        <taxon>Sphingomonadaceae</taxon>
        <taxon>Sphingomonas</taxon>
    </lineage>
</organism>
<dbReference type="Proteomes" id="UP001160625">
    <property type="component" value="Unassembled WGS sequence"/>
</dbReference>
<evidence type="ECO:0000256" key="1">
    <source>
        <dbReference type="SAM" id="SignalP"/>
    </source>
</evidence>
<evidence type="ECO:0000313" key="3">
    <source>
        <dbReference type="Proteomes" id="UP001160625"/>
    </source>
</evidence>
<dbReference type="RefSeq" id="WP_281043604.1">
    <property type="nucleotide sequence ID" value="NZ_JARYGZ010000001.1"/>
</dbReference>
<dbReference type="EMBL" id="JARYGZ010000001">
    <property type="protein sequence ID" value="MDH7638295.1"/>
    <property type="molecule type" value="Genomic_DNA"/>
</dbReference>
<keyword evidence="1" id="KW-0732">Signal</keyword>
<feature type="chain" id="PRO_5046548292" description="Silver efflux pump" evidence="1">
    <location>
        <begin position="31"/>
        <end position="87"/>
    </location>
</feature>
<protein>
    <recommendedName>
        <fullName evidence="4">Silver efflux pump</fullName>
    </recommendedName>
</protein>
<gene>
    <name evidence="2" type="ORF">QGN17_06095</name>
</gene>
<comment type="caution">
    <text evidence="2">The sequence shown here is derived from an EMBL/GenBank/DDBJ whole genome shotgun (WGS) entry which is preliminary data.</text>
</comment>